<sequence>MAIRLRLALFLAFLMLITPLTPLTTLGLVQASPEENGTASPLEILNLATGSLSEPAIVGDDDGNFHIFWIENQTNAMYSVVDSSGAISVIPQPISYSGSNIKWSPRMEIDDSGNLHLVWIKDTTSNDCLVYLAMDPSSDTDSNDGVFNPSGHSMNNVVCKTNIIAENIANPNLAIDSQGAAHIVWQDKDDPLDLRFGLPGIRYSMMVANWTTHTPNSPIFDTLLTPLPSKSTFPEVAITSDDEVVITWQDSRGSMIELVVLLDSSGGMASEWEDICTLMYGGSDGEGWTSPGLQNIADIAGVTLLDTIYGLGDYIRPQANSGNCAGHNTNDRSRATILTPQVDSGGIRKIHRTMYNGQSQNWGNQQEEWGPGTTWACLSWMDAQGNTGNSANPPTQYDHRWNPNASKIVIPIGDEGPKVGDPAQQSDDVQSIDESHDACVNGGIVPWVFIGDIQSSASNNMWDHALDLAQCPVSGVSTTPRSCSGANTRNTDGAGGVGQWPSSGQDLSELFDQWMGILNSGSPEVWTTVVDPYAKLSDLNHVSGTPAHYTAGGVYTEDIGWGGSNGNNFVVVNDTRLTYDDAWSSRPALEIASDGWLQFIWSDSRTGHTTSDSHELMWQEVDLSAWNFNGQSGGINLQGALNQPQALSPLDGTGAVGSRDYSAHSSQAALVIDEDDLMHTVWVESDSGLATNLSYRRSTDATITSQVADNPWEIDCGGFGCLGPTYELADWQSEKMGTGGQSVIFDVEEDFGSPPGIAVTSDNRRTAGVVWVDSEACGTGDTGPPQGDHLCFRRIQRSLLQLDSNSPSLEVSLEPGESAIFNFTVEHLGATSGSPMDVNFDWEGLPSTWTVTALIGSGPTATVLSPINSDWQIVSGDSVDVSMTIEAPSKIDATISESHSPLLSITSDDGEHGSSIELEIDLQVIHSLVVSAQQQVIEIEQGGSGILSVNVSNYGNLVEEISFPSTTSEDGRSIWGLPYGWQVSFADHINMLADGTTSSKTLQISVPEFQEPGITNITIVGTSDKVANPVSVPGAQTAYELSINVARKRAGNIVFELWDSVEEVGPGECGSFSVHVTKHFGNDDVIFTVEDGPVDRPESVSEEIWREDHWILNIDYSGLPGGNTVAPDARRYFTDEMTRTIGVELCAPLQALAGEMEEVKLRGELFVDSAAGDEISMQVSVLPVESLSAEWLNAPARIEPGQAFEVSIFVENDGNVPQTFDPRMAESLSDWTIEWVSGTATGLSVGDELVMVAIIHVPLDALAGNTDVIIELHSIVDHSSFRAEVVGQIEILPRIDIRLLLADDSTDNNYDLRPGDEIDISFTVENSGNLAESPWIENHSTGSGGSLSVNPRMDGLEGIEWTWYVVENAGTPLALFTEINTEEDGRLKLPLLNPGDNVPVVLRLSMEDYPGWTSDYFGIRVRSPSGYANQGGDIDADEQWLTTDSNEQIINLNAFAPDVYIFSVSEEMDGDEVKLTIQIQNSGNDRAENILLRVCGISLQVAESSGCDHNDAVAELRITFIDSAQQNKPKAHVVTVNLKESFGVVVVSIDADNEVIESDESNNMLEREMLLQAGSDAGADSILDLASSNILLALMGTLWIVIILLGVSAVRGRRRNRRNMHPSLRDEGNWGNDGDKKKKSKRGKSKSSTEPAYAEVHSMDMSATPKSSLDVSDLDLAPSDPTPDSSPSGALEPLGDIGYDPTEEKAKSDEFTIGDLIDGLL</sequence>
<feature type="compositionally biased region" description="Basic and acidic residues" evidence="1">
    <location>
        <begin position="1623"/>
        <end position="1636"/>
    </location>
</feature>
<dbReference type="PANTHER" id="PTHR39198">
    <property type="entry name" value="HYPOTHETICAL MEMBRANE PROTEIN, CONSERVED"/>
    <property type="match status" value="1"/>
</dbReference>
<dbReference type="InterPro" id="IPR013783">
    <property type="entry name" value="Ig-like_fold"/>
</dbReference>
<evidence type="ECO:0000256" key="2">
    <source>
        <dbReference type="SAM" id="Phobius"/>
    </source>
</evidence>
<evidence type="ECO:0000313" key="3">
    <source>
        <dbReference type="EMBL" id="ANO58185.1"/>
    </source>
</evidence>
<reference evidence="3" key="1">
    <citation type="submission" date="2015-11" db="EMBL/GenBank/DDBJ databases">
        <title>Genomes of Abundant and Widespread Viruses from the Deep Ocean.</title>
        <authorList>
            <person name="Mizuno C.M."/>
            <person name="Ghai R."/>
            <person name="Saghai A."/>
            <person name="Lopez-Garcia P."/>
            <person name="Rodriguez-Valera F."/>
        </authorList>
    </citation>
    <scope>NUCLEOTIDE SEQUENCE</scope>
</reference>
<evidence type="ECO:0008006" key="4">
    <source>
        <dbReference type="Google" id="ProtNLM"/>
    </source>
</evidence>
<name>A0A1B0Z2W6_UNCAR</name>
<feature type="compositionally biased region" description="Low complexity" evidence="1">
    <location>
        <begin position="1674"/>
        <end position="1688"/>
    </location>
</feature>
<dbReference type="EMBL" id="KT997801">
    <property type="protein sequence ID" value="ANO58185.1"/>
    <property type="molecule type" value="Genomic_DNA"/>
</dbReference>
<accession>A0A1B0Z2W6</accession>
<organism evidence="3">
    <name type="scientific">Uncultured marine euryarchaeote</name>
    <dbReference type="NCBI Taxonomy" id="257466"/>
    <lineage>
        <taxon>Archaea</taxon>
        <taxon>Methanobacteriati</taxon>
        <taxon>Methanobacteriota</taxon>
        <taxon>environmental samples</taxon>
    </lineage>
</organism>
<feature type="region of interest" description="Disordered" evidence="1">
    <location>
        <begin position="479"/>
        <end position="498"/>
    </location>
</feature>
<keyword evidence="2" id="KW-1133">Transmembrane helix</keyword>
<dbReference type="PANTHER" id="PTHR39198:SF1">
    <property type="entry name" value="ALPHA-GALACTOSIDASE NEW3 DOMAIN-CONTAINING PROTEIN"/>
    <property type="match status" value="1"/>
</dbReference>
<proteinExistence type="predicted"/>
<feature type="transmembrane region" description="Helical" evidence="2">
    <location>
        <begin position="1590"/>
        <end position="1610"/>
    </location>
</feature>
<feature type="region of interest" description="Disordered" evidence="1">
    <location>
        <begin position="1618"/>
        <end position="1721"/>
    </location>
</feature>
<protein>
    <recommendedName>
        <fullName evidence="4">CARDB domain-containing protein</fullName>
    </recommendedName>
</protein>
<keyword evidence="2" id="KW-0812">Transmembrane</keyword>
<keyword evidence="2" id="KW-0472">Membrane</keyword>
<dbReference type="Gene3D" id="2.60.40.10">
    <property type="entry name" value="Immunoglobulins"/>
    <property type="match status" value="1"/>
</dbReference>
<feature type="compositionally biased region" description="Polar residues" evidence="1">
    <location>
        <begin position="479"/>
        <end position="491"/>
    </location>
</feature>
<evidence type="ECO:0000256" key="1">
    <source>
        <dbReference type="SAM" id="MobiDB-lite"/>
    </source>
</evidence>